<dbReference type="EMBL" id="REGN01002097">
    <property type="protein sequence ID" value="RNA30337.1"/>
    <property type="molecule type" value="Genomic_DNA"/>
</dbReference>
<name>A0A3M7S407_BRAPC</name>
<evidence type="ECO:0000313" key="1">
    <source>
        <dbReference type="EMBL" id="RNA30337.1"/>
    </source>
</evidence>
<evidence type="ECO:0000313" key="2">
    <source>
        <dbReference type="Proteomes" id="UP000276133"/>
    </source>
</evidence>
<protein>
    <submittedName>
        <fullName evidence="1">Uncharacterized protein</fullName>
    </submittedName>
</protein>
<keyword evidence="2" id="KW-1185">Reference proteome</keyword>
<dbReference type="Proteomes" id="UP000276133">
    <property type="component" value="Unassembled WGS sequence"/>
</dbReference>
<accession>A0A3M7S407</accession>
<gene>
    <name evidence="1" type="ORF">BpHYR1_046177</name>
</gene>
<reference evidence="1 2" key="1">
    <citation type="journal article" date="2018" name="Sci. Rep.">
        <title>Genomic signatures of local adaptation to the degree of environmental predictability in rotifers.</title>
        <authorList>
            <person name="Franch-Gras L."/>
            <person name="Hahn C."/>
            <person name="Garcia-Roger E.M."/>
            <person name="Carmona M.J."/>
            <person name="Serra M."/>
            <person name="Gomez A."/>
        </authorList>
    </citation>
    <scope>NUCLEOTIDE SEQUENCE [LARGE SCALE GENOMIC DNA]</scope>
    <source>
        <strain evidence="1">HYR1</strain>
    </source>
</reference>
<comment type="caution">
    <text evidence="1">The sequence shown here is derived from an EMBL/GenBank/DDBJ whole genome shotgun (WGS) entry which is preliminary data.</text>
</comment>
<organism evidence="1 2">
    <name type="scientific">Brachionus plicatilis</name>
    <name type="common">Marine rotifer</name>
    <name type="synonym">Brachionus muelleri</name>
    <dbReference type="NCBI Taxonomy" id="10195"/>
    <lineage>
        <taxon>Eukaryota</taxon>
        <taxon>Metazoa</taxon>
        <taxon>Spiralia</taxon>
        <taxon>Gnathifera</taxon>
        <taxon>Rotifera</taxon>
        <taxon>Eurotatoria</taxon>
        <taxon>Monogononta</taxon>
        <taxon>Pseudotrocha</taxon>
        <taxon>Ploima</taxon>
        <taxon>Brachionidae</taxon>
        <taxon>Brachionus</taxon>
    </lineage>
</organism>
<sequence>MQSFCRASPNIQHKKYWNIVQHAFSNFNLLKNEEFLFNLFLKFAIDWMIKHFIKQISISILKLISFLKVMKNRLLYKNKCRSYNQHKCFVCLRRLERPYWFTDPHSHSSFTFKK</sequence>
<dbReference type="AlphaFoldDB" id="A0A3M7S407"/>
<proteinExistence type="predicted"/>